<protein>
    <recommendedName>
        <fullName evidence="3">DUF2384 domain-containing protein</fullName>
    </recommendedName>
</protein>
<dbReference type="AlphaFoldDB" id="A0A9E8N914"/>
<evidence type="ECO:0000313" key="2">
    <source>
        <dbReference type="Proteomes" id="UP001164653"/>
    </source>
</evidence>
<dbReference type="Proteomes" id="UP001164653">
    <property type="component" value="Chromosome"/>
</dbReference>
<name>A0A9E8N914_9BACT</name>
<sequence length="144" mass="16834">MKDIQYKMPEQSIPLRIAAEPEVMYMAMKRIDLFQVSQFHDLSQKLPFTQVEWAEILHISDRTLQRYLKENKPFEGLYAEHLHQLANMAELGLLVFASSKALEEWLRTPRVVLGQVQDFATLKSFWGVKLICNELGRIEHGVYI</sequence>
<evidence type="ECO:0008006" key="3">
    <source>
        <dbReference type="Google" id="ProtNLM"/>
    </source>
</evidence>
<organism evidence="1 2">
    <name type="scientific">Dyadobacter pollutisoli</name>
    <dbReference type="NCBI Taxonomy" id="2910158"/>
    <lineage>
        <taxon>Bacteria</taxon>
        <taxon>Pseudomonadati</taxon>
        <taxon>Bacteroidota</taxon>
        <taxon>Cytophagia</taxon>
        <taxon>Cytophagales</taxon>
        <taxon>Spirosomataceae</taxon>
        <taxon>Dyadobacter</taxon>
    </lineage>
</organism>
<dbReference type="RefSeq" id="WP_244821944.1">
    <property type="nucleotide sequence ID" value="NZ_CP112998.1"/>
</dbReference>
<evidence type="ECO:0000313" key="1">
    <source>
        <dbReference type="EMBL" id="WAC12190.1"/>
    </source>
</evidence>
<dbReference type="KEGG" id="dpf:ON006_31255"/>
<reference evidence="1" key="1">
    <citation type="submission" date="2022-11" db="EMBL/GenBank/DDBJ databases">
        <title>Dyadobacter pollutisoli sp. nov., isolated from plastic dumped soil.</title>
        <authorList>
            <person name="Kim J.M."/>
            <person name="Kim K.R."/>
            <person name="Lee J.K."/>
            <person name="Hao L."/>
            <person name="Jeon C.O."/>
        </authorList>
    </citation>
    <scope>NUCLEOTIDE SEQUENCE</scope>
    <source>
        <strain evidence="1">U1</strain>
    </source>
</reference>
<dbReference type="EMBL" id="CP112998">
    <property type="protein sequence ID" value="WAC12190.1"/>
    <property type="molecule type" value="Genomic_DNA"/>
</dbReference>
<proteinExistence type="predicted"/>
<keyword evidence="2" id="KW-1185">Reference proteome</keyword>
<accession>A0A9E8N914</accession>
<gene>
    <name evidence="1" type="ORF">ON006_31255</name>
</gene>